<sequence length="359" mass="39622">MKKEDFLLIVSSSLGGIAWGANTIIIPLYFKTLGLTPLLIGEILSASIVSNTVFSLLWSILADAYGRKRFIFISRGLATVAFVLLLFTPFSYLFSNQGYGLISSLMTEKIEDLDKAMSYRSSLNILFSVIGSLLPLILNYRYIIVVDATITLSSILLLIPVKEKYRGTKRPTLRISSFKLLGKLSTEAIIGLGAGILLPMLSLWFNLKFGVTASELSPIYAISELTLALGTLGAPLLGKTLGRIRAIFVTHILAIIVLILIPFSKSLFIAGLLYIIRNTLMNLTGPLMNAFIYMIVKEDERSRVSSILQLLDAVPRSIGPTLTGYLFSTGNLDIPFFITAALYMLSTILFYNFFKDLKI</sequence>
<dbReference type="EMBL" id="AP025226">
    <property type="protein sequence ID" value="BDB99106.1"/>
    <property type="molecule type" value="Genomic_DNA"/>
</dbReference>
<feature type="transmembrane region" description="Helical" evidence="1">
    <location>
        <begin position="249"/>
        <end position="276"/>
    </location>
</feature>
<name>A0AAQ4CTH5_9CREN</name>
<protein>
    <submittedName>
        <fullName evidence="3">MFS transporter</fullName>
    </submittedName>
</protein>
<dbReference type="RefSeq" id="WP_229569456.1">
    <property type="nucleotide sequence ID" value="NZ_AP025226.1"/>
</dbReference>
<dbReference type="PANTHER" id="PTHR23520:SF5">
    <property type="entry name" value="TRANSPORTER, PUTATIVE (AFU_ORTHOLOGUE AFUA_3G04000)-RELATED"/>
    <property type="match status" value="1"/>
</dbReference>
<feature type="transmembrane region" description="Helical" evidence="1">
    <location>
        <begin position="180"/>
        <end position="205"/>
    </location>
</feature>
<dbReference type="SUPFAM" id="SSF103473">
    <property type="entry name" value="MFS general substrate transporter"/>
    <property type="match status" value="1"/>
</dbReference>
<feature type="transmembrane region" description="Helical" evidence="1">
    <location>
        <begin position="140"/>
        <end position="159"/>
    </location>
</feature>
<evidence type="ECO:0000256" key="1">
    <source>
        <dbReference type="SAM" id="Phobius"/>
    </source>
</evidence>
<dbReference type="Gene3D" id="1.20.1250.20">
    <property type="entry name" value="MFS general substrate transporter like domains"/>
    <property type="match status" value="2"/>
</dbReference>
<accession>A0AAQ4CTH5</accession>
<reference evidence="3 4" key="1">
    <citation type="journal article" date="2022" name="Microbiol. Resour. Announc.">
        <title>Complete Genome Sequence of the Hyperthermophilic and Acidophilic Archaeon Saccharolobus caldissimus Strain HS-3T.</title>
        <authorList>
            <person name="Sakai H.D."/>
            <person name="Kurosawa N."/>
        </authorList>
    </citation>
    <scope>NUCLEOTIDE SEQUENCE [LARGE SCALE GENOMIC DNA]</scope>
    <source>
        <strain evidence="3 4">JCM32116</strain>
    </source>
</reference>
<feature type="transmembrane region" description="Helical" evidence="1">
    <location>
        <begin position="72"/>
        <end position="95"/>
    </location>
</feature>
<dbReference type="GO" id="GO:0022857">
    <property type="term" value="F:transmembrane transporter activity"/>
    <property type="evidence" value="ECO:0007669"/>
    <property type="project" value="InterPro"/>
</dbReference>
<proteinExistence type="predicted"/>
<keyword evidence="4" id="KW-1185">Reference proteome</keyword>
<evidence type="ECO:0000259" key="2">
    <source>
        <dbReference type="PROSITE" id="PS50850"/>
    </source>
</evidence>
<keyword evidence="1" id="KW-0472">Membrane</keyword>
<dbReference type="InterPro" id="IPR011701">
    <property type="entry name" value="MFS"/>
</dbReference>
<dbReference type="AlphaFoldDB" id="A0AAQ4CTH5"/>
<feature type="transmembrane region" description="Helical" evidence="1">
    <location>
        <begin position="6"/>
        <end position="30"/>
    </location>
</feature>
<feature type="domain" description="Major facilitator superfamily (MFS) profile" evidence="2">
    <location>
        <begin position="171"/>
        <end position="359"/>
    </location>
</feature>
<dbReference type="PANTHER" id="PTHR23520">
    <property type="entry name" value="TRANSPORTER, PUTATIVE (AFU_ORTHOLOGUE AFUA_3G04000)-RELATED"/>
    <property type="match status" value="1"/>
</dbReference>
<feature type="transmembrane region" description="Helical" evidence="1">
    <location>
        <begin position="217"/>
        <end position="237"/>
    </location>
</feature>
<dbReference type="InterPro" id="IPR036259">
    <property type="entry name" value="MFS_trans_sf"/>
</dbReference>
<gene>
    <name evidence="3" type="ORF">SACC_21230</name>
</gene>
<dbReference type="Pfam" id="PF07690">
    <property type="entry name" value="MFS_1"/>
    <property type="match status" value="1"/>
</dbReference>
<dbReference type="KEGG" id="scas:SACC_21230"/>
<dbReference type="GeneID" id="68866853"/>
<dbReference type="PROSITE" id="PS50850">
    <property type="entry name" value="MFS"/>
    <property type="match status" value="1"/>
</dbReference>
<evidence type="ECO:0000313" key="3">
    <source>
        <dbReference type="EMBL" id="BDB99106.1"/>
    </source>
</evidence>
<feature type="transmembrane region" description="Helical" evidence="1">
    <location>
        <begin position="334"/>
        <end position="354"/>
    </location>
</feature>
<dbReference type="Proteomes" id="UP001319921">
    <property type="component" value="Chromosome"/>
</dbReference>
<feature type="transmembrane region" description="Helical" evidence="1">
    <location>
        <begin position="37"/>
        <end position="60"/>
    </location>
</feature>
<organism evidence="3 4">
    <name type="scientific">Saccharolobus caldissimus</name>
    <dbReference type="NCBI Taxonomy" id="1702097"/>
    <lineage>
        <taxon>Archaea</taxon>
        <taxon>Thermoproteota</taxon>
        <taxon>Thermoprotei</taxon>
        <taxon>Sulfolobales</taxon>
        <taxon>Sulfolobaceae</taxon>
        <taxon>Saccharolobus</taxon>
    </lineage>
</organism>
<dbReference type="InterPro" id="IPR020846">
    <property type="entry name" value="MFS_dom"/>
</dbReference>
<keyword evidence="1" id="KW-0812">Transmembrane</keyword>
<evidence type="ECO:0000313" key="4">
    <source>
        <dbReference type="Proteomes" id="UP001319921"/>
    </source>
</evidence>
<keyword evidence="1" id="KW-1133">Transmembrane helix</keyword>